<dbReference type="PATRIC" id="fig|1125724.3.peg.36"/>
<gene>
    <name evidence="2" type="ORF">HMPREF1324_2065</name>
</gene>
<keyword evidence="3" id="KW-1185">Reference proteome</keyword>
<feature type="region of interest" description="Disordered" evidence="1">
    <location>
        <begin position="316"/>
        <end position="353"/>
    </location>
</feature>
<sequence>MFYLLYNSTTQKTDTTSRKSTVVVHNLATEEDTFHNISMLGAISRYTNTDTNIIAVHTSIPYGASEEETQRIMRNARNESFTTLLKLAADREDPVKAFVIERTRQSEENQKDRQTIQRLTRNNIIPPINYVQVSSTAERNLWAADAVAYSMAQALLRSDLTLQEKSGIQLSIYDTQTLGLIDLKAPTNNLTSKLGIPTDPRQLRIEHLPHVTTGIAAREETLKNLRDNLRPGQRLLGPEKAHDDLLYRKTQGIGRSRFMDPHHAADLTIGRGTLSNTQKGSINEFSKRAKEGNIPEGTIASFQGITKKLKNVIDQENKRAQQQKSPQQDNQNTHQHRHHNPQNQRKNRGGPSL</sequence>
<feature type="compositionally biased region" description="Basic residues" evidence="1">
    <location>
        <begin position="334"/>
        <end position="353"/>
    </location>
</feature>
<dbReference type="AlphaFoldDB" id="I0UWM2"/>
<evidence type="ECO:0000256" key="1">
    <source>
        <dbReference type="SAM" id="MobiDB-lite"/>
    </source>
</evidence>
<accession>I0UWM2</accession>
<proteinExistence type="predicted"/>
<comment type="caution">
    <text evidence="2">The sequence shown here is derived from an EMBL/GenBank/DDBJ whole genome shotgun (WGS) entry which is preliminary data.</text>
</comment>
<reference evidence="2" key="1">
    <citation type="submission" date="2012-03" db="EMBL/GenBank/DDBJ databases">
        <authorList>
            <person name="Durkin A.S."/>
            <person name="McCorrison J."/>
            <person name="Torralba M."/>
            <person name="Gillis M."/>
            <person name="Methe B."/>
            <person name="Sutton G."/>
            <person name="Nelson K.E."/>
        </authorList>
    </citation>
    <scope>NUCLEOTIDE SEQUENCE [LARGE SCALE GENOMIC DNA]</scope>
    <source>
        <strain evidence="2">F0474</strain>
    </source>
</reference>
<evidence type="ECO:0000313" key="2">
    <source>
        <dbReference type="EMBL" id="EID52275.1"/>
    </source>
</evidence>
<name>I0UWM2_9MICC</name>
<dbReference type="Proteomes" id="UP000004863">
    <property type="component" value="Unassembled WGS sequence"/>
</dbReference>
<organism evidence="2 3">
    <name type="scientific">Rothia aeria F0474</name>
    <dbReference type="NCBI Taxonomy" id="1125724"/>
    <lineage>
        <taxon>Bacteria</taxon>
        <taxon>Bacillati</taxon>
        <taxon>Actinomycetota</taxon>
        <taxon>Actinomycetes</taxon>
        <taxon>Micrococcales</taxon>
        <taxon>Micrococcaceae</taxon>
        <taxon>Rothia</taxon>
    </lineage>
</organism>
<protein>
    <submittedName>
        <fullName evidence="2">Uncharacterized protein</fullName>
    </submittedName>
</protein>
<dbReference type="EMBL" id="AJJQ01000001">
    <property type="protein sequence ID" value="EID52275.1"/>
    <property type="molecule type" value="Genomic_DNA"/>
</dbReference>
<feature type="compositionally biased region" description="Low complexity" evidence="1">
    <location>
        <begin position="322"/>
        <end position="333"/>
    </location>
</feature>
<evidence type="ECO:0000313" key="3">
    <source>
        <dbReference type="Proteomes" id="UP000004863"/>
    </source>
</evidence>